<protein>
    <submittedName>
        <fullName evidence="2">General stress protein 26</fullName>
    </submittedName>
</protein>
<proteinExistence type="predicted"/>
<reference evidence="2 3" key="1">
    <citation type="submission" date="2023-07" db="EMBL/GenBank/DDBJ databases">
        <title>Functional and genomic diversity of the sorghum phyllosphere microbiome.</title>
        <authorList>
            <person name="Shade A."/>
        </authorList>
    </citation>
    <scope>NUCLEOTIDE SEQUENCE [LARGE SCALE GENOMIC DNA]</scope>
    <source>
        <strain evidence="2 3">SORGH_AS_1064</strain>
    </source>
</reference>
<dbReference type="Gene3D" id="2.30.110.10">
    <property type="entry name" value="Electron Transport, Fmn-binding Protein, Chain A"/>
    <property type="match status" value="1"/>
</dbReference>
<dbReference type="EMBL" id="JAUTAL010000001">
    <property type="protein sequence ID" value="MDQ1096257.1"/>
    <property type="molecule type" value="Genomic_DNA"/>
</dbReference>
<accession>A0ABU0TGT5</accession>
<evidence type="ECO:0000313" key="2">
    <source>
        <dbReference type="EMBL" id="MDQ1096257.1"/>
    </source>
</evidence>
<feature type="domain" description="General stress protein FMN-binding split barrel" evidence="1">
    <location>
        <begin position="10"/>
        <end position="157"/>
    </location>
</feature>
<dbReference type="Proteomes" id="UP001225072">
    <property type="component" value="Unassembled WGS sequence"/>
</dbReference>
<dbReference type="InterPro" id="IPR052917">
    <property type="entry name" value="Stress-Dev_Protein"/>
</dbReference>
<dbReference type="SUPFAM" id="SSF50475">
    <property type="entry name" value="FMN-binding split barrel"/>
    <property type="match status" value="1"/>
</dbReference>
<evidence type="ECO:0000313" key="3">
    <source>
        <dbReference type="Proteomes" id="UP001225072"/>
    </source>
</evidence>
<dbReference type="InterPro" id="IPR038725">
    <property type="entry name" value="YdaG_split_barrel_FMN-bd"/>
</dbReference>
<dbReference type="Pfam" id="PF16242">
    <property type="entry name" value="Pyrid_ox_like"/>
    <property type="match status" value="1"/>
</dbReference>
<name>A0ABU0TGT5_9FLAO</name>
<dbReference type="InterPro" id="IPR012349">
    <property type="entry name" value="Split_barrel_FMN-bd"/>
</dbReference>
<dbReference type="RefSeq" id="WP_307448347.1">
    <property type="nucleotide sequence ID" value="NZ_JAUTAL010000001.1"/>
</dbReference>
<keyword evidence="3" id="KW-1185">Reference proteome</keyword>
<comment type="caution">
    <text evidence="2">The sequence shown here is derived from an EMBL/GenBank/DDBJ whole genome shotgun (WGS) entry which is preliminary data.</text>
</comment>
<evidence type="ECO:0000259" key="1">
    <source>
        <dbReference type="Pfam" id="PF16242"/>
    </source>
</evidence>
<sequence>MSTENLTHADAIKKIKELSENAKICMFCTELDKAPINSRPMSLQETDEEGNLWFISSDTSNKNFEIKEDKKVQLFFMNNGDYQYLSVYGDATVYKDKATIDDKWSEKANAWFDGKDDPTVSIIRVEPKESYYWDTKAGKLVSILTFVAAAITGKKADNSDGVEGNATV</sequence>
<organism evidence="2 3">
    <name type="scientific">Chryseobacterium camelliae</name>
    <dbReference type="NCBI Taxonomy" id="1265445"/>
    <lineage>
        <taxon>Bacteria</taxon>
        <taxon>Pseudomonadati</taxon>
        <taxon>Bacteroidota</taxon>
        <taxon>Flavobacteriia</taxon>
        <taxon>Flavobacteriales</taxon>
        <taxon>Weeksellaceae</taxon>
        <taxon>Chryseobacterium group</taxon>
        <taxon>Chryseobacterium</taxon>
    </lineage>
</organism>
<dbReference type="PANTHER" id="PTHR34818">
    <property type="entry name" value="PROTEIN BLI-3"/>
    <property type="match status" value="1"/>
</dbReference>
<dbReference type="PANTHER" id="PTHR34818:SF1">
    <property type="entry name" value="PROTEIN BLI-3"/>
    <property type="match status" value="1"/>
</dbReference>
<gene>
    <name evidence="2" type="ORF">QE404_001404</name>
</gene>